<dbReference type="RefSeq" id="WP_061918501.1">
    <property type="nucleotide sequence ID" value="NZ_DF967971.1"/>
</dbReference>
<dbReference type="GO" id="GO:0009383">
    <property type="term" value="F:rRNA (cytosine-C5-)-methyltransferase activity"/>
    <property type="evidence" value="ECO:0007669"/>
    <property type="project" value="TreeGrafter"/>
</dbReference>
<dbReference type="PROSITE" id="PS51686">
    <property type="entry name" value="SAM_MT_RSMB_NOP"/>
    <property type="match status" value="1"/>
</dbReference>
<dbReference type="EMBL" id="LGHJ01000017">
    <property type="protein sequence ID" value="KPL74401.1"/>
    <property type="molecule type" value="Genomic_DNA"/>
</dbReference>
<dbReference type="PRINTS" id="PR02008">
    <property type="entry name" value="RCMTFAMILY"/>
</dbReference>
<dbReference type="InterPro" id="IPR023267">
    <property type="entry name" value="RCMT"/>
</dbReference>
<evidence type="ECO:0000256" key="5">
    <source>
        <dbReference type="ARBA" id="ARBA00022884"/>
    </source>
</evidence>
<dbReference type="Pfam" id="PF01189">
    <property type="entry name" value="Methyltr_RsmB-F"/>
    <property type="match status" value="1"/>
</dbReference>
<gene>
    <name evidence="8" type="ORF">AC812_11220</name>
</gene>
<evidence type="ECO:0000256" key="4">
    <source>
        <dbReference type="ARBA" id="ARBA00022691"/>
    </source>
</evidence>
<comment type="similarity">
    <text evidence="6">Belongs to the class I-like SAM-binding methyltransferase superfamily. RsmB/NOP family.</text>
</comment>
<evidence type="ECO:0000313" key="8">
    <source>
        <dbReference type="EMBL" id="KPL74401.1"/>
    </source>
</evidence>
<dbReference type="STRING" id="360411.AC812_11220"/>
<keyword evidence="4 6" id="KW-0949">S-adenosyl-L-methionine</keyword>
<dbReference type="AlphaFoldDB" id="A0A0P6XGJ8"/>
<comment type="caution">
    <text evidence="6">Lacks conserved residue(s) required for the propagation of feature annotation.</text>
</comment>
<dbReference type="Proteomes" id="UP000050514">
    <property type="component" value="Unassembled WGS sequence"/>
</dbReference>
<dbReference type="InterPro" id="IPR001678">
    <property type="entry name" value="MeTrfase_RsmB-F_NOP2_dom"/>
</dbReference>
<dbReference type="InterPro" id="IPR049560">
    <property type="entry name" value="MeTrfase_RsmB-F_NOP2_cat"/>
</dbReference>
<protein>
    <recommendedName>
        <fullName evidence="7">SAM-dependent MTase RsmB/NOP-type domain-containing protein</fullName>
    </recommendedName>
</protein>
<keyword evidence="5 6" id="KW-0694">RNA-binding</keyword>
<dbReference type="PANTHER" id="PTHR22807">
    <property type="entry name" value="NOP2 YEAST -RELATED NOL1/NOP2/FMU SUN DOMAIN-CONTAINING"/>
    <property type="match status" value="1"/>
</dbReference>
<name>A0A0P6XGJ8_9CHLR</name>
<dbReference type="GO" id="GO:0070475">
    <property type="term" value="P:rRNA base methylation"/>
    <property type="evidence" value="ECO:0007669"/>
    <property type="project" value="TreeGrafter"/>
</dbReference>
<evidence type="ECO:0000256" key="6">
    <source>
        <dbReference type="PROSITE-ProRule" id="PRU01023"/>
    </source>
</evidence>
<accession>A0A0P6XGJ8</accession>
<dbReference type="PANTHER" id="PTHR22807:SF30">
    <property type="entry name" value="28S RRNA (CYTOSINE(4447)-C(5))-METHYLTRANSFERASE-RELATED"/>
    <property type="match status" value="1"/>
</dbReference>
<comment type="caution">
    <text evidence="8">The sequence shown here is derived from an EMBL/GenBank/DDBJ whole genome shotgun (WGS) entry which is preliminary data.</text>
</comment>
<keyword evidence="3 6" id="KW-0808">Transferase</keyword>
<proteinExistence type="inferred from homology"/>
<dbReference type="GO" id="GO:0003723">
    <property type="term" value="F:RNA binding"/>
    <property type="evidence" value="ECO:0007669"/>
    <property type="project" value="UniProtKB-UniRule"/>
</dbReference>
<reference evidence="8 9" key="1">
    <citation type="submission" date="2015-07" db="EMBL/GenBank/DDBJ databases">
        <title>Draft genome of Bellilinea caldifistulae DSM 17877.</title>
        <authorList>
            <person name="Hemp J."/>
            <person name="Ward L.M."/>
            <person name="Pace L.A."/>
            <person name="Fischer W.W."/>
        </authorList>
    </citation>
    <scope>NUCLEOTIDE SEQUENCE [LARGE SCALE GENOMIC DNA]</scope>
    <source>
        <strain evidence="8 9">GOMI-1</strain>
    </source>
</reference>
<dbReference type="SUPFAM" id="SSF53335">
    <property type="entry name" value="S-adenosyl-L-methionine-dependent methyltransferases"/>
    <property type="match status" value="1"/>
</dbReference>
<evidence type="ECO:0000256" key="2">
    <source>
        <dbReference type="ARBA" id="ARBA00022603"/>
    </source>
</evidence>
<feature type="domain" description="SAM-dependent MTase RsmB/NOP-type" evidence="7">
    <location>
        <begin position="38"/>
        <end position="327"/>
    </location>
</feature>
<dbReference type="Gene3D" id="3.40.50.150">
    <property type="entry name" value="Vaccinia Virus protein VP39"/>
    <property type="match status" value="1"/>
</dbReference>
<organism evidence="8 9">
    <name type="scientific">Bellilinea caldifistulae</name>
    <dbReference type="NCBI Taxonomy" id="360411"/>
    <lineage>
        <taxon>Bacteria</taxon>
        <taxon>Bacillati</taxon>
        <taxon>Chloroflexota</taxon>
        <taxon>Anaerolineae</taxon>
        <taxon>Anaerolineales</taxon>
        <taxon>Anaerolineaceae</taxon>
        <taxon>Bellilinea</taxon>
    </lineage>
</organism>
<dbReference type="PATRIC" id="fig|360411.5.peg.2065"/>
<evidence type="ECO:0000259" key="7">
    <source>
        <dbReference type="PROSITE" id="PS51686"/>
    </source>
</evidence>
<keyword evidence="1" id="KW-0963">Cytoplasm</keyword>
<dbReference type="InterPro" id="IPR031341">
    <property type="entry name" value="Methyltr_RsmF_N"/>
</dbReference>
<dbReference type="Pfam" id="PF17125">
    <property type="entry name" value="Methyltr_RsmF_N"/>
    <property type="match status" value="1"/>
</dbReference>
<keyword evidence="2 6" id="KW-0489">Methyltransferase</keyword>
<evidence type="ECO:0000256" key="3">
    <source>
        <dbReference type="ARBA" id="ARBA00022679"/>
    </source>
</evidence>
<dbReference type="OrthoDB" id="9810297at2"/>
<feature type="binding site" evidence="6">
    <location>
        <position position="200"/>
    </location>
    <ligand>
        <name>S-adenosyl-L-methionine</name>
        <dbReference type="ChEBI" id="CHEBI:59789"/>
    </ligand>
</feature>
<sequence length="497" mass="56212">MSRRKKTSSTAPYPAISARETALEQFRALLAPEDFQALLEELERPLLPAFRINPLKTSPQAVADWCNWYGWEVQPVVFCPTGWQVRQARTPLSQTLEHRLGHYYIQDAASMLPAELFDLPASPYPLILDLAASPGGKTTHLISRTLDRGLVLANDAGLERITPLRLVLQNWGTVNTAVTRFPAEKFGRWFPATFDWVLLDAPCSMQSLRPTESHPMRSISQREQSHLARRQTAMLLSALAAVKPGGQVVYSTCTLAPQEDEAVLDEIIRRLPFSVQINPVTDRLPAPAPALANAFGQVFHPQVQNALRLWPHRFSTSGFFAARLTRTGEVELPIEPPPARPLRETGQEPLNRSNLQEITHWLQNTYAFDLLSVLETYRLELWHSQTSVFAVPIAFLERFNELPCQMLGLKVLEETPDGWQPAHEWVNRFFNLFHAGRLVLPNEMMDEWLKGKDVPLPVSAANPPAVWLVFDERNRFVGRGRSSGPWLKNLLPRRLIG</sequence>
<dbReference type="InterPro" id="IPR029063">
    <property type="entry name" value="SAM-dependent_MTases_sf"/>
</dbReference>
<feature type="active site" description="Nucleophile" evidence="6">
    <location>
        <position position="253"/>
    </location>
</feature>
<feature type="binding site" evidence="6">
    <location>
        <position position="155"/>
    </location>
    <ligand>
        <name>S-adenosyl-L-methionine</name>
        <dbReference type="ChEBI" id="CHEBI:59789"/>
    </ligand>
</feature>
<evidence type="ECO:0000256" key="1">
    <source>
        <dbReference type="ARBA" id="ARBA00022490"/>
    </source>
</evidence>
<keyword evidence="9" id="KW-1185">Reference proteome</keyword>
<dbReference type="Gene3D" id="3.10.450.720">
    <property type="match status" value="1"/>
</dbReference>
<evidence type="ECO:0000313" key="9">
    <source>
        <dbReference type="Proteomes" id="UP000050514"/>
    </source>
</evidence>